<name>A0AAW1UUU7_9CUCU</name>
<evidence type="ECO:0000259" key="2">
    <source>
        <dbReference type="SMART" id="SM00737"/>
    </source>
</evidence>
<dbReference type="PROSITE" id="PS51257">
    <property type="entry name" value="PROKAR_LIPOPROTEIN"/>
    <property type="match status" value="1"/>
</dbReference>
<dbReference type="SMART" id="SM00737">
    <property type="entry name" value="ML"/>
    <property type="match status" value="1"/>
</dbReference>
<feature type="chain" id="PRO_5043542250" description="MD-2-related lipid-recognition domain-containing protein" evidence="1">
    <location>
        <begin position="24"/>
        <end position="169"/>
    </location>
</feature>
<protein>
    <recommendedName>
        <fullName evidence="2">MD-2-related lipid-recognition domain-containing protein</fullName>
    </recommendedName>
</protein>
<reference evidence="3 4" key="1">
    <citation type="submission" date="2023-03" db="EMBL/GenBank/DDBJ databases">
        <title>Genome insight into feeding habits of ladybird beetles.</title>
        <authorList>
            <person name="Li H.-S."/>
            <person name="Huang Y.-H."/>
            <person name="Pang H."/>
        </authorList>
    </citation>
    <scope>NUCLEOTIDE SEQUENCE [LARGE SCALE GENOMIC DNA]</scope>
    <source>
        <strain evidence="3">SYSU_2023b</strain>
        <tissue evidence="3">Whole body</tissue>
    </source>
</reference>
<evidence type="ECO:0000313" key="4">
    <source>
        <dbReference type="Proteomes" id="UP001431783"/>
    </source>
</evidence>
<comment type="caution">
    <text evidence="3">The sequence shown here is derived from an EMBL/GenBank/DDBJ whole genome shotgun (WGS) entry which is preliminary data.</text>
</comment>
<dbReference type="InterPro" id="IPR014756">
    <property type="entry name" value="Ig_E-set"/>
</dbReference>
<keyword evidence="1" id="KW-0732">Signal</keyword>
<dbReference type="Proteomes" id="UP001431783">
    <property type="component" value="Unassembled WGS sequence"/>
</dbReference>
<feature type="domain" description="MD-2-related lipid-recognition" evidence="2">
    <location>
        <begin position="36"/>
        <end position="161"/>
    </location>
</feature>
<accession>A0AAW1UUU7</accession>
<evidence type="ECO:0000256" key="1">
    <source>
        <dbReference type="SAM" id="SignalP"/>
    </source>
</evidence>
<evidence type="ECO:0000313" key="3">
    <source>
        <dbReference type="EMBL" id="KAK9884227.1"/>
    </source>
</evidence>
<dbReference type="Pfam" id="PF02221">
    <property type="entry name" value="E1_DerP2_DerF2"/>
    <property type="match status" value="1"/>
</dbReference>
<feature type="signal peptide" evidence="1">
    <location>
        <begin position="1"/>
        <end position="23"/>
    </location>
</feature>
<dbReference type="SUPFAM" id="SSF81296">
    <property type="entry name" value="E set domains"/>
    <property type="match status" value="1"/>
</dbReference>
<organism evidence="3 4">
    <name type="scientific">Henosepilachna vigintioctopunctata</name>
    <dbReference type="NCBI Taxonomy" id="420089"/>
    <lineage>
        <taxon>Eukaryota</taxon>
        <taxon>Metazoa</taxon>
        <taxon>Ecdysozoa</taxon>
        <taxon>Arthropoda</taxon>
        <taxon>Hexapoda</taxon>
        <taxon>Insecta</taxon>
        <taxon>Pterygota</taxon>
        <taxon>Neoptera</taxon>
        <taxon>Endopterygota</taxon>
        <taxon>Coleoptera</taxon>
        <taxon>Polyphaga</taxon>
        <taxon>Cucujiformia</taxon>
        <taxon>Coccinelloidea</taxon>
        <taxon>Coccinellidae</taxon>
        <taxon>Epilachninae</taxon>
        <taxon>Epilachnini</taxon>
        <taxon>Henosepilachna</taxon>
    </lineage>
</organism>
<dbReference type="InterPro" id="IPR003172">
    <property type="entry name" value="ML_dom"/>
</dbReference>
<proteinExistence type="predicted"/>
<dbReference type="EMBL" id="JARQZJ010000092">
    <property type="protein sequence ID" value="KAK9884227.1"/>
    <property type="molecule type" value="Genomic_DNA"/>
</dbReference>
<gene>
    <name evidence="3" type="ORF">WA026_005176</name>
</gene>
<dbReference type="Gene3D" id="2.60.40.770">
    <property type="match status" value="1"/>
</dbReference>
<sequence>MKIILESLEGLVILFFLSTYACREILLNSDGGDIPYDDCGGLDGNQVAVVKLTGCETDEICEIIMGKSLTLTINWKTIQNGIKALRSSLVLSLCNGFSMNVAIKPDNACDYLKCPIAKNSEIAYTGTFTVPEKFLPGSGRIMWHGFEKSETDSLLCVDFRVNILAPTEK</sequence>
<dbReference type="AlphaFoldDB" id="A0AAW1UUU7"/>
<keyword evidence="4" id="KW-1185">Reference proteome</keyword>